<reference evidence="8" key="1">
    <citation type="submission" date="2013-09" db="EMBL/GenBank/DDBJ databases">
        <title>Corchorus olitorius genome sequencing.</title>
        <authorList>
            <person name="Alam M."/>
            <person name="Haque M.S."/>
            <person name="Islam M.S."/>
            <person name="Emdad E.M."/>
            <person name="Islam M.M."/>
            <person name="Ahmed B."/>
            <person name="Halim A."/>
            <person name="Hossen Q.M.M."/>
            <person name="Hossain M.Z."/>
            <person name="Ahmed R."/>
            <person name="Khan M.M."/>
            <person name="Islam R."/>
            <person name="Rashid M.M."/>
            <person name="Khan S.A."/>
            <person name="Rahman M.S."/>
            <person name="Alam M."/>
            <person name="Yahiya A.S."/>
            <person name="Khan M.S."/>
            <person name="Azam M.S."/>
            <person name="Haque T."/>
            <person name="Lashkar M.Z.H."/>
            <person name="Akhand A.I."/>
            <person name="Morshed G."/>
            <person name="Roy S."/>
            <person name="Uddin K.S."/>
            <person name="Rabeya T."/>
            <person name="Hossain A.S."/>
            <person name="Chowdhury A."/>
            <person name="Snigdha A.R."/>
            <person name="Mortoza M.S."/>
            <person name="Matin S.A."/>
            <person name="Hoque S.M.E."/>
            <person name="Islam M.K."/>
            <person name="Roy D.K."/>
            <person name="Haider R."/>
            <person name="Moosa M.M."/>
            <person name="Elias S.M."/>
            <person name="Hasan A.M."/>
            <person name="Jahan S."/>
            <person name="Shafiuddin M."/>
            <person name="Mahmood N."/>
            <person name="Shommy N.S."/>
        </authorList>
    </citation>
    <scope>NUCLEOTIDE SEQUENCE [LARGE SCALE GENOMIC DNA]</scope>
    <source>
        <strain evidence="8">cv. O-4</strain>
    </source>
</reference>
<evidence type="ECO:0000256" key="3">
    <source>
        <dbReference type="ARBA" id="ARBA00005784"/>
    </source>
</evidence>
<keyword evidence="6" id="KW-0378">Hydrolase</keyword>
<evidence type="ECO:0000256" key="5">
    <source>
        <dbReference type="ARBA" id="ARBA00023316"/>
    </source>
</evidence>
<dbReference type="EC" id="3.1.1.-" evidence="6"/>
<dbReference type="AlphaFoldDB" id="A0A1R3I7J2"/>
<dbReference type="Pfam" id="PF03283">
    <property type="entry name" value="PAE"/>
    <property type="match status" value="1"/>
</dbReference>
<dbReference type="GO" id="GO:0009505">
    <property type="term" value="C:plant-type cell wall"/>
    <property type="evidence" value="ECO:0007669"/>
    <property type="project" value="TreeGrafter"/>
</dbReference>
<dbReference type="OrthoDB" id="2015280at2759"/>
<keyword evidence="5 6" id="KW-0961">Cell wall biogenesis/degradation</keyword>
<dbReference type="PANTHER" id="PTHR21562">
    <property type="entry name" value="NOTUM-RELATED"/>
    <property type="match status" value="1"/>
</dbReference>
<evidence type="ECO:0000256" key="2">
    <source>
        <dbReference type="ARBA" id="ARBA00004191"/>
    </source>
</evidence>
<dbReference type="InterPro" id="IPR004963">
    <property type="entry name" value="PAE/NOTUM"/>
</dbReference>
<accession>A0A1R3I7J2</accession>
<evidence type="ECO:0000256" key="4">
    <source>
        <dbReference type="ARBA" id="ARBA00022512"/>
    </source>
</evidence>
<name>A0A1R3I7J2_9ROSI</name>
<gene>
    <name evidence="7" type="ORF">COLO4_24714</name>
</gene>
<dbReference type="STRING" id="93759.A0A1R3I7J2"/>
<evidence type="ECO:0000256" key="1">
    <source>
        <dbReference type="ARBA" id="ARBA00003534"/>
    </source>
</evidence>
<dbReference type="GO" id="GO:0071555">
    <property type="term" value="P:cell wall organization"/>
    <property type="evidence" value="ECO:0007669"/>
    <property type="project" value="UniProtKB-KW"/>
</dbReference>
<comment type="caution">
    <text evidence="7">The sequence shown here is derived from an EMBL/GenBank/DDBJ whole genome shotgun (WGS) entry which is preliminary data.</text>
</comment>
<proteinExistence type="inferred from homology"/>
<sequence length="105" mass="11728">MQCFFPQYAVQTMQTPIFFMKAVYDSRQKSCKLDLKKCTPRQLKIIQDFRAQMLSALSGGGRSSSRGMFIDSSYAHCQAGKQVTWSSDGSPAVRAIVNSILSESF</sequence>
<comment type="similarity">
    <text evidence="3 6">Belongs to the pectinacetylesterase family.</text>
</comment>
<evidence type="ECO:0000313" key="8">
    <source>
        <dbReference type="Proteomes" id="UP000187203"/>
    </source>
</evidence>
<dbReference type="GO" id="GO:0052793">
    <property type="term" value="F:pectin acetylesterase activity"/>
    <property type="evidence" value="ECO:0007669"/>
    <property type="project" value="TreeGrafter"/>
</dbReference>
<keyword evidence="6" id="KW-0964">Secreted</keyword>
<keyword evidence="8" id="KW-1185">Reference proteome</keyword>
<evidence type="ECO:0000256" key="6">
    <source>
        <dbReference type="RuleBase" id="RU363114"/>
    </source>
</evidence>
<dbReference type="EMBL" id="AWUE01018733">
    <property type="protein sequence ID" value="OMO78565.1"/>
    <property type="molecule type" value="Genomic_DNA"/>
</dbReference>
<keyword evidence="4 6" id="KW-0134">Cell wall</keyword>
<comment type="subcellular location">
    <subcellularLocation>
        <location evidence="2 6">Secreted</location>
        <location evidence="2 6">Cell wall</location>
    </subcellularLocation>
</comment>
<organism evidence="7 8">
    <name type="scientific">Corchorus olitorius</name>
    <dbReference type="NCBI Taxonomy" id="93759"/>
    <lineage>
        <taxon>Eukaryota</taxon>
        <taxon>Viridiplantae</taxon>
        <taxon>Streptophyta</taxon>
        <taxon>Embryophyta</taxon>
        <taxon>Tracheophyta</taxon>
        <taxon>Spermatophyta</taxon>
        <taxon>Magnoliopsida</taxon>
        <taxon>eudicotyledons</taxon>
        <taxon>Gunneridae</taxon>
        <taxon>Pentapetalae</taxon>
        <taxon>rosids</taxon>
        <taxon>malvids</taxon>
        <taxon>Malvales</taxon>
        <taxon>Malvaceae</taxon>
        <taxon>Grewioideae</taxon>
        <taxon>Apeibeae</taxon>
        <taxon>Corchorus</taxon>
    </lineage>
</organism>
<dbReference type="Proteomes" id="UP000187203">
    <property type="component" value="Unassembled WGS sequence"/>
</dbReference>
<evidence type="ECO:0000313" key="7">
    <source>
        <dbReference type="EMBL" id="OMO78565.1"/>
    </source>
</evidence>
<comment type="function">
    <text evidence="1 6">Hydrolyzes acetyl esters in homogalacturonan regions of pectin. In type I primary cell wall, galacturonic acid residues of pectin can be acetylated at the O-2 and O-3 positions. Decreasing the degree of acetylation of pectin gels in vitro alters their physical properties.</text>
</comment>
<dbReference type="PANTHER" id="PTHR21562:SF51">
    <property type="entry name" value="PECTIN ACETYLESTERASE 11"/>
    <property type="match status" value="1"/>
</dbReference>
<protein>
    <recommendedName>
        <fullName evidence="6">Pectin acetylesterase</fullName>
        <ecNumber evidence="6">3.1.1.-</ecNumber>
    </recommendedName>
</protein>